<keyword evidence="3" id="KW-0902">Two-component regulatory system</keyword>
<sequence>MLVLLALHRLTCLAPAVVTCAYGAYRSTWANLGLLAVVASWNLALFRAARRRGWFPAALVHLDVLLAGLVLVVVTANLTTGVAVPNWGNLVAQASGSLVGAALTRPWSIAGCLLTLALTQSAVIVGYGPETDSPVPALVHAINGLACFALVAGFAVRYLRRAGRNLDRVNAHRLATEAEAAADHARYVTRLAHHRALHDTVLTTLTLIARGLADPGRPEVRRRCAQDAEVIRGLLGAGPDPAFGTVGEALREVVGEVSLLGLRVRYQGATVPADVPPPVVEALRAGAREALNNVVKHAGVDHAWLTVTGEGRALRVTVVDRGRGFDPAAVPPGFGFRHSIVDRVAEVGGRARVSSEPGAGTCVELTWTG</sequence>
<evidence type="ECO:0000256" key="2">
    <source>
        <dbReference type="ARBA" id="ARBA00022777"/>
    </source>
</evidence>
<dbReference type="AlphaFoldDB" id="A0A1A8ZHE4"/>
<dbReference type="STRING" id="261654.GA0070611_2258"/>
<feature type="domain" description="Histidine kinase/HSP90-like ATPase" evidence="5">
    <location>
        <begin position="283"/>
        <end position="366"/>
    </location>
</feature>
<dbReference type="EMBL" id="LT594323">
    <property type="protein sequence ID" value="SBT43247.1"/>
    <property type="molecule type" value="Genomic_DNA"/>
</dbReference>
<dbReference type="GO" id="GO:0000160">
    <property type="term" value="P:phosphorelay signal transduction system"/>
    <property type="evidence" value="ECO:0007669"/>
    <property type="project" value="UniProtKB-KW"/>
</dbReference>
<keyword evidence="2 6" id="KW-0418">Kinase</keyword>
<proteinExistence type="predicted"/>
<dbReference type="PANTHER" id="PTHR24421:SF61">
    <property type="entry name" value="OXYGEN SENSOR HISTIDINE KINASE NREB"/>
    <property type="match status" value="1"/>
</dbReference>
<evidence type="ECO:0000259" key="5">
    <source>
        <dbReference type="Pfam" id="PF02518"/>
    </source>
</evidence>
<keyword evidence="4" id="KW-0812">Transmembrane</keyword>
<dbReference type="GO" id="GO:0016301">
    <property type="term" value="F:kinase activity"/>
    <property type="evidence" value="ECO:0007669"/>
    <property type="project" value="UniProtKB-KW"/>
</dbReference>
<evidence type="ECO:0000313" key="6">
    <source>
        <dbReference type="EMBL" id="SBT43247.1"/>
    </source>
</evidence>
<feature type="transmembrane region" description="Helical" evidence="4">
    <location>
        <begin position="58"/>
        <end position="78"/>
    </location>
</feature>
<dbReference type="PATRIC" id="fig|261654.4.peg.2304"/>
<dbReference type="SUPFAM" id="SSF55874">
    <property type="entry name" value="ATPase domain of HSP90 chaperone/DNA topoisomerase II/histidine kinase"/>
    <property type="match status" value="1"/>
</dbReference>
<evidence type="ECO:0000256" key="1">
    <source>
        <dbReference type="ARBA" id="ARBA00022679"/>
    </source>
</evidence>
<accession>A0A1A8ZHE4</accession>
<keyword evidence="4" id="KW-1133">Transmembrane helix</keyword>
<keyword evidence="1" id="KW-0808">Transferase</keyword>
<dbReference type="InterPro" id="IPR050482">
    <property type="entry name" value="Sensor_HK_TwoCompSys"/>
</dbReference>
<feature type="transmembrane region" description="Helical" evidence="4">
    <location>
        <begin position="30"/>
        <end position="46"/>
    </location>
</feature>
<organism evidence="6 7">
    <name type="scientific">Micromonospora auratinigra</name>
    <dbReference type="NCBI Taxonomy" id="261654"/>
    <lineage>
        <taxon>Bacteria</taxon>
        <taxon>Bacillati</taxon>
        <taxon>Actinomycetota</taxon>
        <taxon>Actinomycetes</taxon>
        <taxon>Micromonosporales</taxon>
        <taxon>Micromonosporaceae</taxon>
        <taxon>Micromonospora</taxon>
    </lineage>
</organism>
<protein>
    <submittedName>
        <fullName evidence="6">Histidine kinase-, DNA gyrase B-, and HSP90-like ATPase</fullName>
    </submittedName>
</protein>
<evidence type="ECO:0000256" key="4">
    <source>
        <dbReference type="SAM" id="Phobius"/>
    </source>
</evidence>
<name>A0A1A8ZHE4_9ACTN</name>
<keyword evidence="4" id="KW-0472">Membrane</keyword>
<dbReference type="InterPro" id="IPR003594">
    <property type="entry name" value="HATPase_dom"/>
</dbReference>
<reference evidence="7" key="1">
    <citation type="submission" date="2016-06" db="EMBL/GenBank/DDBJ databases">
        <authorList>
            <person name="Varghese N."/>
            <person name="Submissions Spin"/>
        </authorList>
    </citation>
    <scope>NUCLEOTIDE SEQUENCE [LARGE SCALE GENOMIC DNA]</scope>
    <source>
        <strain evidence="7">DSM 44815</strain>
    </source>
</reference>
<dbReference type="Proteomes" id="UP000199385">
    <property type="component" value="Chromosome I"/>
</dbReference>
<dbReference type="PANTHER" id="PTHR24421">
    <property type="entry name" value="NITRATE/NITRITE SENSOR PROTEIN NARX-RELATED"/>
    <property type="match status" value="1"/>
</dbReference>
<dbReference type="Gene3D" id="3.30.565.10">
    <property type="entry name" value="Histidine kinase-like ATPase, C-terminal domain"/>
    <property type="match status" value="1"/>
</dbReference>
<feature type="transmembrane region" description="Helical" evidence="4">
    <location>
        <begin position="137"/>
        <end position="159"/>
    </location>
</feature>
<dbReference type="CDD" id="cd16917">
    <property type="entry name" value="HATPase_UhpB-NarQ-NarX-like"/>
    <property type="match status" value="1"/>
</dbReference>
<dbReference type="OrthoDB" id="3680214at2"/>
<dbReference type="InterPro" id="IPR036890">
    <property type="entry name" value="HATPase_C_sf"/>
</dbReference>
<keyword evidence="7" id="KW-1185">Reference proteome</keyword>
<dbReference type="Pfam" id="PF02518">
    <property type="entry name" value="HATPase_c"/>
    <property type="match status" value="1"/>
</dbReference>
<dbReference type="RefSeq" id="WP_091662154.1">
    <property type="nucleotide sequence ID" value="NZ_LT594323.1"/>
</dbReference>
<gene>
    <name evidence="6" type="ORF">GA0070611_2258</name>
</gene>
<evidence type="ECO:0000256" key="3">
    <source>
        <dbReference type="ARBA" id="ARBA00023012"/>
    </source>
</evidence>
<evidence type="ECO:0000313" key="7">
    <source>
        <dbReference type="Proteomes" id="UP000199385"/>
    </source>
</evidence>